<sequence>MSPLPPYRPDARTTQPHYGSLKSFMNDTPQDVRMTYTFHSSAKRDIEAPLLSG</sequence>
<reference evidence="2 3" key="1">
    <citation type="submission" date="2021-02" db="EMBL/GenBank/DDBJ databases">
        <title>Complete genome of Desulfoluna sp. strain ASN36.</title>
        <authorList>
            <person name="Takahashi A."/>
            <person name="Kojima H."/>
            <person name="Fukui M."/>
        </authorList>
    </citation>
    <scope>NUCLEOTIDE SEQUENCE [LARGE SCALE GENOMIC DNA]</scope>
    <source>
        <strain evidence="2 3">ASN36</strain>
    </source>
</reference>
<dbReference type="EMBL" id="AP024488">
    <property type="protein sequence ID" value="BCS99136.1"/>
    <property type="molecule type" value="Genomic_DNA"/>
</dbReference>
<accession>A0ABM7PNL5</accession>
<protein>
    <submittedName>
        <fullName evidence="2">Uncharacterized protein</fullName>
    </submittedName>
</protein>
<organism evidence="2 3">
    <name type="scientific">Desulfoluna limicola</name>
    <dbReference type="NCBI Taxonomy" id="2810562"/>
    <lineage>
        <taxon>Bacteria</taxon>
        <taxon>Pseudomonadati</taxon>
        <taxon>Thermodesulfobacteriota</taxon>
        <taxon>Desulfobacteria</taxon>
        <taxon>Desulfobacterales</taxon>
        <taxon>Desulfolunaceae</taxon>
        <taxon>Desulfoluna</taxon>
    </lineage>
</organism>
<feature type="compositionally biased region" description="Polar residues" evidence="1">
    <location>
        <begin position="12"/>
        <end position="26"/>
    </location>
</feature>
<feature type="region of interest" description="Disordered" evidence="1">
    <location>
        <begin position="1"/>
        <end position="26"/>
    </location>
</feature>
<dbReference type="Proteomes" id="UP001320148">
    <property type="component" value="Chromosome"/>
</dbReference>
<gene>
    <name evidence="2" type="ORF">DSLASN_47680</name>
</gene>
<evidence type="ECO:0000313" key="3">
    <source>
        <dbReference type="Proteomes" id="UP001320148"/>
    </source>
</evidence>
<proteinExistence type="predicted"/>
<name>A0ABM7PNL5_9BACT</name>
<keyword evidence="3" id="KW-1185">Reference proteome</keyword>
<evidence type="ECO:0000313" key="2">
    <source>
        <dbReference type="EMBL" id="BCS99136.1"/>
    </source>
</evidence>
<evidence type="ECO:0000256" key="1">
    <source>
        <dbReference type="SAM" id="MobiDB-lite"/>
    </source>
</evidence>